<protein>
    <submittedName>
        <fullName evidence="2">Expressed protein</fullName>
    </submittedName>
</protein>
<name>A0AAV0B497_PHAPC</name>
<feature type="region of interest" description="Disordered" evidence="1">
    <location>
        <begin position="1"/>
        <end position="40"/>
    </location>
</feature>
<dbReference type="AlphaFoldDB" id="A0AAV0B497"/>
<feature type="compositionally biased region" description="Low complexity" evidence="1">
    <location>
        <begin position="31"/>
        <end position="40"/>
    </location>
</feature>
<dbReference type="EMBL" id="CALTRL010002844">
    <property type="protein sequence ID" value="CAH7676913.1"/>
    <property type="molecule type" value="Genomic_DNA"/>
</dbReference>
<keyword evidence="3" id="KW-1185">Reference proteome</keyword>
<comment type="caution">
    <text evidence="2">The sequence shown here is derived from an EMBL/GenBank/DDBJ whole genome shotgun (WGS) entry which is preliminary data.</text>
</comment>
<accession>A0AAV0B497</accession>
<gene>
    <name evidence="2" type="ORF">PPACK8108_LOCUS12022</name>
</gene>
<reference evidence="2" key="1">
    <citation type="submission" date="2022-06" db="EMBL/GenBank/DDBJ databases">
        <authorList>
            <consortium name="SYNGENTA / RWTH Aachen University"/>
        </authorList>
    </citation>
    <scope>NUCLEOTIDE SEQUENCE</scope>
</reference>
<organism evidence="2 3">
    <name type="scientific">Phakopsora pachyrhizi</name>
    <name type="common">Asian soybean rust disease fungus</name>
    <dbReference type="NCBI Taxonomy" id="170000"/>
    <lineage>
        <taxon>Eukaryota</taxon>
        <taxon>Fungi</taxon>
        <taxon>Dikarya</taxon>
        <taxon>Basidiomycota</taxon>
        <taxon>Pucciniomycotina</taxon>
        <taxon>Pucciniomycetes</taxon>
        <taxon>Pucciniales</taxon>
        <taxon>Phakopsoraceae</taxon>
        <taxon>Phakopsora</taxon>
    </lineage>
</organism>
<evidence type="ECO:0000313" key="2">
    <source>
        <dbReference type="EMBL" id="CAH7676913.1"/>
    </source>
</evidence>
<evidence type="ECO:0000256" key="1">
    <source>
        <dbReference type="SAM" id="MobiDB-lite"/>
    </source>
</evidence>
<evidence type="ECO:0000313" key="3">
    <source>
        <dbReference type="Proteomes" id="UP001153365"/>
    </source>
</evidence>
<dbReference type="Proteomes" id="UP001153365">
    <property type="component" value="Unassembled WGS sequence"/>
</dbReference>
<sequence>MREKVGSLGEKMKRKKKCTEEERSNRKKGSGDISDGSSNPSIEIADEFLPPLDVLWVWYCYCFRSRAYYEDSLRSYPVLNSLRFPIKSIISNYSDLDPQKFLKDKRKFRVLPNVLRWTPTDGSEDDDDEHKTINQRKNNYEIDDEDRTRIDSMIKNWFALTNTEFDPIGFYLNPTLRTTICPSCDDCIEKSSV</sequence>
<proteinExistence type="predicted"/>